<keyword evidence="4" id="KW-1185">Reference proteome</keyword>
<evidence type="ECO:0000313" key="3">
    <source>
        <dbReference type="EMBL" id="CBW27055.1"/>
    </source>
</evidence>
<feature type="coiled-coil region" evidence="1">
    <location>
        <begin position="345"/>
        <end position="588"/>
    </location>
</feature>
<name>E1X483_HALMS</name>
<dbReference type="InterPro" id="IPR009875">
    <property type="entry name" value="PilZ_domain"/>
</dbReference>
<evidence type="ECO:0000313" key="4">
    <source>
        <dbReference type="Proteomes" id="UP000008963"/>
    </source>
</evidence>
<dbReference type="Gene3D" id="2.40.10.220">
    <property type="entry name" value="predicted glycosyltransferase like domains"/>
    <property type="match status" value="1"/>
</dbReference>
<accession>E1X483</accession>
<dbReference type="HOGENOM" id="CLU_358171_0_0_7"/>
<protein>
    <recommendedName>
        <fullName evidence="2">PilZ domain-containing protein</fullName>
    </recommendedName>
</protein>
<dbReference type="GO" id="GO:0035438">
    <property type="term" value="F:cyclic-di-GMP binding"/>
    <property type="evidence" value="ECO:0007669"/>
    <property type="project" value="InterPro"/>
</dbReference>
<dbReference type="AlphaFoldDB" id="E1X483"/>
<dbReference type="STRING" id="862908.BMS_2253"/>
<dbReference type="Proteomes" id="UP000008963">
    <property type="component" value="Chromosome"/>
</dbReference>
<dbReference type="KEGG" id="bmx:BMS_2253"/>
<sequence>MDYNIWRTVITKYYLVHRSNKVLKYCDIFEIVEFVEAEELNGQSYIFDLRVREWILVKDIKVLQDTNYQFKEAAKRDKPSFTPPHKLPAGEFTNQRDCDYEYLLAHMKKSAVAESSSFVEEESVSNILEVTLESERVQRAQLEKDLSGLRYVNQDFEEIINSLRIENKSLNQELITIEKQHVDTLANMDAILENHKKENLALVSEQSNEIKRLQAFERENFQIIEKNKSLAYALKVEKEQREELKSLLQRRDEHSHRETHSEQLLSKAMDYFLHGPSGGEKELLEKKIALLTKELKEQENFYNLKLQKLKRSHSEDIAEKENVHSKDLGDIDSISRQRDDFEYKYKNILDENAILIQKLEDLESIQKIHSQENSDSGEFKDKYIHLANKHKKLEKEFSTLEAKLLAQKDKKENRDDSATKYLKDELIVAREEINKLKNRVQDLLVKNEELNESSEESNSETLKHNQLISNLRSDNKQLIEKYHELKERTAKYKVAYNELSDSYKKLKQEFKERNAKFSKMTAKTDAIIESLKAKVDGAKDNYSKKVQELEEVKDREATLMIKIEEFKKVEEENQIIQLNTSKEEEDEELNRLIGDAFEVSNECYWMIQRDGEEPSGPYNFSEVYHMKINGELDVGVKIKKGNDLYKAKADIFELSVPVSTHGSGENIRYFIKRSSMRVPFYEMITFEINGEEYKGYCTSLSVGGIFLELNKLDEDFAVDKKGRLLFSAGALDNPFHCVAQIKNISDSRPKGIGLMFVDLPEQAQEDISFYINNYLNKTKQAS</sequence>
<dbReference type="PATRIC" id="fig|862908.3.peg.2144"/>
<organism evidence="3 4">
    <name type="scientific">Halobacteriovorax marinus (strain ATCC BAA-682 / DSM 15412 / SJ)</name>
    <name type="common">Bacteriovorax marinus</name>
    <dbReference type="NCBI Taxonomy" id="862908"/>
    <lineage>
        <taxon>Bacteria</taxon>
        <taxon>Pseudomonadati</taxon>
        <taxon>Bdellovibrionota</taxon>
        <taxon>Bacteriovoracia</taxon>
        <taxon>Bacteriovoracales</taxon>
        <taxon>Halobacteriovoraceae</taxon>
        <taxon>Halobacteriovorax</taxon>
    </lineage>
</organism>
<keyword evidence="1" id="KW-0175">Coiled coil</keyword>
<dbReference type="EMBL" id="FQ312005">
    <property type="protein sequence ID" value="CBW27055.1"/>
    <property type="molecule type" value="Genomic_DNA"/>
</dbReference>
<dbReference type="Pfam" id="PF07238">
    <property type="entry name" value="PilZ"/>
    <property type="match status" value="1"/>
</dbReference>
<reference evidence="4" key="1">
    <citation type="journal article" date="2013" name="ISME J.">
        <title>A small predatory core genome in the divergent marine Bacteriovorax marinus SJ and the terrestrial Bdellovibrio bacteriovorus.</title>
        <authorList>
            <person name="Crossman L.C."/>
            <person name="Chen H."/>
            <person name="Cerdeno-Tarraga A.M."/>
            <person name="Brooks K."/>
            <person name="Quail M.A."/>
            <person name="Pineiro S.A."/>
            <person name="Hobley L."/>
            <person name="Sockett R.E."/>
            <person name="Bentley S.D."/>
            <person name="Parkhill J."/>
            <person name="Williams H.N."/>
            <person name="Stine O.C."/>
        </authorList>
    </citation>
    <scope>NUCLEOTIDE SEQUENCE [LARGE SCALE GENOMIC DNA]</scope>
    <source>
        <strain evidence="4">ATCC BAA-682 / DSM 15412 / SJ</strain>
    </source>
</reference>
<evidence type="ECO:0000259" key="2">
    <source>
        <dbReference type="Pfam" id="PF07238"/>
    </source>
</evidence>
<feature type="coiled-coil region" evidence="1">
    <location>
        <begin position="281"/>
        <end position="312"/>
    </location>
</feature>
<gene>
    <name evidence="3" type="ordered locus">BMS_2253</name>
</gene>
<proteinExistence type="predicted"/>
<evidence type="ECO:0000256" key="1">
    <source>
        <dbReference type="SAM" id="Coils"/>
    </source>
</evidence>
<feature type="coiled-coil region" evidence="1">
    <location>
        <begin position="153"/>
        <end position="180"/>
    </location>
</feature>
<dbReference type="Gene3D" id="1.10.287.1490">
    <property type="match status" value="1"/>
</dbReference>
<dbReference type="eggNOG" id="COG1196">
    <property type="taxonomic scope" value="Bacteria"/>
</dbReference>
<feature type="domain" description="PilZ" evidence="2">
    <location>
        <begin position="672"/>
        <end position="771"/>
    </location>
</feature>